<reference evidence="1" key="1">
    <citation type="journal article" date="2019" name="PLoS Negl. Trop. Dis.">
        <title>Revisiting the worldwide diversity of Leptospira species in the environment.</title>
        <authorList>
            <person name="Vincent A.T."/>
            <person name="Schiettekatte O."/>
            <person name="Bourhy P."/>
            <person name="Veyrier F.J."/>
            <person name="Picardeau M."/>
        </authorList>
    </citation>
    <scope>NUCLEOTIDE SEQUENCE [LARGE SCALE GENOMIC DNA]</scope>
    <source>
        <strain evidence="1">SCS5</strain>
    </source>
</reference>
<dbReference type="OrthoDB" id="326671at2"/>
<dbReference type="EMBL" id="RQEV01000003">
    <property type="protein sequence ID" value="TGK21298.1"/>
    <property type="molecule type" value="Genomic_DNA"/>
</dbReference>
<sequence length="142" mass="16467">MQDQKGKVFTSESSKGKTLFLLGCGFKDIVLCRKHGRKIYWKMQTLLKDEDSVEFLAYLDLHKAPGAVNDYISGERDKDYESILLDKKGDLSEGLKDGTSYLRVYSRSGTILHEEYFRNVDDSVVLRLFEFVKVDRIRRRTS</sequence>
<protein>
    <submittedName>
        <fullName evidence="1">Uncharacterized protein</fullName>
    </submittedName>
</protein>
<dbReference type="Proteomes" id="UP000297855">
    <property type="component" value="Unassembled WGS sequence"/>
</dbReference>
<evidence type="ECO:0000313" key="2">
    <source>
        <dbReference type="Proteomes" id="UP000297855"/>
    </source>
</evidence>
<gene>
    <name evidence="1" type="ORF">EHO61_04595</name>
</gene>
<proteinExistence type="predicted"/>
<organism evidence="1 2">
    <name type="scientific">Leptospira fluminis</name>
    <dbReference type="NCBI Taxonomy" id="2484979"/>
    <lineage>
        <taxon>Bacteria</taxon>
        <taxon>Pseudomonadati</taxon>
        <taxon>Spirochaetota</taxon>
        <taxon>Spirochaetia</taxon>
        <taxon>Leptospirales</taxon>
        <taxon>Leptospiraceae</taxon>
        <taxon>Leptospira</taxon>
    </lineage>
</organism>
<dbReference type="AlphaFoldDB" id="A0A4R9GSW2"/>
<accession>A0A4R9GSW2</accession>
<comment type="caution">
    <text evidence="1">The sequence shown here is derived from an EMBL/GenBank/DDBJ whole genome shotgun (WGS) entry which is preliminary data.</text>
</comment>
<keyword evidence="2" id="KW-1185">Reference proteome</keyword>
<evidence type="ECO:0000313" key="1">
    <source>
        <dbReference type="EMBL" id="TGK21298.1"/>
    </source>
</evidence>
<name>A0A4R9GSW2_9LEPT</name>